<feature type="region of interest" description="Disordered" evidence="1">
    <location>
        <begin position="183"/>
        <end position="216"/>
    </location>
</feature>
<feature type="region of interest" description="Disordered" evidence="1">
    <location>
        <begin position="456"/>
        <end position="497"/>
    </location>
</feature>
<name>A0ABR4ARY8_9LECA</name>
<evidence type="ECO:0000313" key="3">
    <source>
        <dbReference type="Proteomes" id="UP001590950"/>
    </source>
</evidence>
<accession>A0ABR4ARY8</accession>
<feature type="compositionally biased region" description="Basic and acidic residues" evidence="1">
    <location>
        <begin position="361"/>
        <end position="370"/>
    </location>
</feature>
<feature type="compositionally biased region" description="Polar residues" evidence="1">
    <location>
        <begin position="194"/>
        <end position="214"/>
    </location>
</feature>
<reference evidence="2 3" key="1">
    <citation type="submission" date="2024-09" db="EMBL/GenBank/DDBJ databases">
        <title>Rethinking Asexuality: The Enigmatic Case of Functional Sexual Genes in Lepraria (Stereocaulaceae).</title>
        <authorList>
            <person name="Doellman M."/>
            <person name="Sun Y."/>
            <person name="Barcenas-Pena A."/>
            <person name="Lumbsch H.T."/>
            <person name="Grewe F."/>
        </authorList>
    </citation>
    <scope>NUCLEOTIDE SEQUENCE [LARGE SCALE GENOMIC DNA]</scope>
    <source>
        <strain evidence="2 3">Mercado 3170</strain>
    </source>
</reference>
<feature type="compositionally biased region" description="Polar residues" evidence="1">
    <location>
        <begin position="457"/>
        <end position="497"/>
    </location>
</feature>
<feature type="region of interest" description="Disordered" evidence="1">
    <location>
        <begin position="361"/>
        <end position="402"/>
    </location>
</feature>
<feature type="compositionally biased region" description="Low complexity" evidence="1">
    <location>
        <begin position="695"/>
        <end position="710"/>
    </location>
</feature>
<feature type="region of interest" description="Disordered" evidence="1">
    <location>
        <begin position="628"/>
        <end position="778"/>
    </location>
</feature>
<dbReference type="Proteomes" id="UP001590950">
    <property type="component" value="Unassembled WGS sequence"/>
</dbReference>
<evidence type="ECO:0000313" key="2">
    <source>
        <dbReference type="EMBL" id="KAL2048472.1"/>
    </source>
</evidence>
<feature type="region of interest" description="Disordered" evidence="1">
    <location>
        <begin position="154"/>
        <end position="173"/>
    </location>
</feature>
<comment type="caution">
    <text evidence="2">The sequence shown here is derived from an EMBL/GenBank/DDBJ whole genome shotgun (WGS) entry which is preliminary data.</text>
</comment>
<organism evidence="2 3">
    <name type="scientific">Stereocaulon virgatum</name>
    <dbReference type="NCBI Taxonomy" id="373712"/>
    <lineage>
        <taxon>Eukaryota</taxon>
        <taxon>Fungi</taxon>
        <taxon>Dikarya</taxon>
        <taxon>Ascomycota</taxon>
        <taxon>Pezizomycotina</taxon>
        <taxon>Lecanoromycetes</taxon>
        <taxon>OSLEUM clade</taxon>
        <taxon>Lecanoromycetidae</taxon>
        <taxon>Lecanorales</taxon>
        <taxon>Lecanorineae</taxon>
        <taxon>Stereocaulaceae</taxon>
        <taxon>Stereocaulon</taxon>
    </lineage>
</organism>
<feature type="compositionally biased region" description="Basic and acidic residues" evidence="1">
    <location>
        <begin position="155"/>
        <end position="172"/>
    </location>
</feature>
<proteinExistence type="predicted"/>
<dbReference type="EMBL" id="JBEFKJ010000001">
    <property type="protein sequence ID" value="KAL2048472.1"/>
    <property type="molecule type" value="Genomic_DNA"/>
</dbReference>
<protein>
    <submittedName>
        <fullName evidence="2">Uncharacterized protein</fullName>
    </submittedName>
</protein>
<feature type="compositionally biased region" description="Basic residues" evidence="1">
    <location>
        <begin position="764"/>
        <end position="778"/>
    </location>
</feature>
<feature type="region of interest" description="Disordered" evidence="1">
    <location>
        <begin position="544"/>
        <end position="610"/>
    </location>
</feature>
<gene>
    <name evidence="2" type="ORF">N7G274_000384</name>
</gene>
<evidence type="ECO:0000256" key="1">
    <source>
        <dbReference type="SAM" id="MobiDB-lite"/>
    </source>
</evidence>
<feature type="compositionally biased region" description="Basic and acidic residues" evidence="1">
    <location>
        <begin position="641"/>
        <end position="654"/>
    </location>
</feature>
<keyword evidence="3" id="KW-1185">Reference proteome</keyword>
<sequence length="810" mass="89885">MASQRSVPPETRIIMQQRSLTRTREWMPKTPISEKSIVRNHSPYCESTGPIVHEGFVASRIRALQGLHDKAQCTTHSHSPMTPCPSRLLHKHRVSTSPTPAWSTRAIVKSPEGLELEAAEQLQEEVKVVLNDSEKLLSKLPAQLDDPFDAILPREVQESPKSPDENPGRKADYVGAIMPPQAQDDLIEPPESCVSDTPSTDALKSNESSKTEVYSPTDDAILSPRAIPAKLANPFNSWNDASGIESCDSEISPLRKIRPKISIADKLGSLVERGWVGMDVFGKAYNDRHTSDDVTSNTRMHNIRVKHRSRSSGDETRPFMLPLRKQLLARSTFKGHSVSYDLTALETSDGDELALRSAIVSRRERTHQQDGHPSPRRMDARRSGLDSEQFGSDVSHPDPPQKRRVFSIQHLTRLRSSQSQNFELDTIFPTQSLSRRSGGQDGKAVNHFMSCGHTVLPSKQSPAAHQNKQQGPISEPTSITPSLRRASTNTSLSTRSAKRSTSWFKKYRFLPKLVDSDHPPLLWDFSRAQSTNTATDKAKIDAHHSTPLHPHQHPQDANRVQRPADGGHEDEDGEIGVQQAHGTSVNFGPMKQAGPSQPGEVKIPPQDNEKHHKWEQYKLRIKTSRAFGLQGSDSEASIGLHRREPFEKAEHFTEHSNNPLPEHSPSRSKRPSKTNSTDRTYETAASPEQDVRKATQPSSGTSQASSPSASVRLRHDDAPGLGLSPAENKIPRPKSPANPPQRRRSDMDVHPSSTGAPVNASPKTVRRASKASNRSIKKIRVTITFDGAEELVIDAKLQRRGGLEDWRTLH</sequence>
<feature type="compositionally biased region" description="Basic and acidic residues" evidence="1">
    <location>
        <begin position="376"/>
        <end position="385"/>
    </location>
</feature>